<feature type="domain" description="Response regulatory" evidence="3">
    <location>
        <begin position="11"/>
        <end position="123"/>
    </location>
</feature>
<dbReference type="PANTHER" id="PTHR44591:SF3">
    <property type="entry name" value="RESPONSE REGULATORY DOMAIN-CONTAINING PROTEIN"/>
    <property type="match status" value="1"/>
</dbReference>
<dbReference type="CDD" id="cd17546">
    <property type="entry name" value="REC_hyHK_CKI1_RcsC-like"/>
    <property type="match status" value="1"/>
</dbReference>
<dbReference type="PANTHER" id="PTHR44591">
    <property type="entry name" value="STRESS RESPONSE REGULATOR PROTEIN 1"/>
    <property type="match status" value="1"/>
</dbReference>
<protein>
    <recommendedName>
        <fullName evidence="3">Response regulatory domain-containing protein</fullName>
    </recommendedName>
</protein>
<dbReference type="Pfam" id="PF00072">
    <property type="entry name" value="Response_reg"/>
    <property type="match status" value="1"/>
</dbReference>
<dbReference type="Proteomes" id="UP000239068">
    <property type="component" value="Unassembled WGS sequence"/>
</dbReference>
<feature type="modified residue" description="4-aspartylphosphate" evidence="2">
    <location>
        <position position="60"/>
    </location>
</feature>
<evidence type="ECO:0000256" key="2">
    <source>
        <dbReference type="PROSITE-ProRule" id="PRU00169"/>
    </source>
</evidence>
<dbReference type="EMBL" id="MSCM01000001">
    <property type="protein sequence ID" value="PQJ82252.1"/>
    <property type="molecule type" value="Genomic_DNA"/>
</dbReference>
<dbReference type="InterPro" id="IPR001789">
    <property type="entry name" value="Sig_transdc_resp-reg_receiver"/>
</dbReference>
<dbReference type="GO" id="GO:0000160">
    <property type="term" value="P:phosphorelay signal transduction system"/>
    <property type="evidence" value="ECO:0007669"/>
    <property type="project" value="InterPro"/>
</dbReference>
<sequence>MKENKEKESLCVLWVDDDFIIAESARMLVALMGHKCTLVMSGKEALAHLNENNCDVVFTDIGMVEMDGWQLAEAIRAKFAKKIKIVAVTGWDIEEKVKEQNNIDLILQKPFTLEELKKTFMAL</sequence>
<dbReference type="InterPro" id="IPR050595">
    <property type="entry name" value="Bact_response_regulator"/>
</dbReference>
<evidence type="ECO:0000313" key="4">
    <source>
        <dbReference type="EMBL" id="PQJ82252.1"/>
    </source>
</evidence>
<comment type="caution">
    <text evidence="4">The sequence shown here is derived from an EMBL/GenBank/DDBJ whole genome shotgun (WGS) entry which is preliminary data.</text>
</comment>
<proteinExistence type="predicted"/>
<organism evidence="4 5">
    <name type="scientific">Polaribacter glomeratus</name>
    <dbReference type="NCBI Taxonomy" id="102"/>
    <lineage>
        <taxon>Bacteria</taxon>
        <taxon>Pseudomonadati</taxon>
        <taxon>Bacteroidota</taxon>
        <taxon>Flavobacteriia</taxon>
        <taxon>Flavobacteriales</taxon>
        <taxon>Flavobacteriaceae</taxon>
    </lineage>
</organism>
<dbReference type="PROSITE" id="PS50110">
    <property type="entry name" value="RESPONSE_REGULATORY"/>
    <property type="match status" value="1"/>
</dbReference>
<evidence type="ECO:0000259" key="3">
    <source>
        <dbReference type="PROSITE" id="PS50110"/>
    </source>
</evidence>
<accession>A0A2S7WY40</accession>
<reference evidence="4 5" key="1">
    <citation type="submission" date="2016-12" db="EMBL/GenBank/DDBJ databases">
        <title>Trade-off between light-utilization and light-protection in marine flavobacteria.</title>
        <authorList>
            <person name="Kumagai Y."/>
            <person name="Yoshizawa S."/>
            <person name="Kogure K."/>
            <person name="Iwasaki W."/>
        </authorList>
    </citation>
    <scope>NUCLEOTIDE SEQUENCE [LARGE SCALE GENOMIC DNA]</scope>
    <source>
        <strain evidence="4 5">ATCC 43844</strain>
    </source>
</reference>
<keyword evidence="5" id="KW-1185">Reference proteome</keyword>
<dbReference type="Gene3D" id="3.40.50.2300">
    <property type="match status" value="1"/>
</dbReference>
<keyword evidence="1 2" id="KW-0597">Phosphoprotein</keyword>
<evidence type="ECO:0000313" key="5">
    <source>
        <dbReference type="Proteomes" id="UP000239068"/>
    </source>
</evidence>
<name>A0A2S7WY40_9FLAO</name>
<dbReference type="AlphaFoldDB" id="A0A2S7WY40"/>
<dbReference type="InterPro" id="IPR011006">
    <property type="entry name" value="CheY-like_superfamily"/>
</dbReference>
<dbReference type="SMART" id="SM00448">
    <property type="entry name" value="REC"/>
    <property type="match status" value="1"/>
</dbReference>
<dbReference type="SUPFAM" id="SSF52172">
    <property type="entry name" value="CheY-like"/>
    <property type="match status" value="1"/>
</dbReference>
<gene>
    <name evidence="4" type="ORF">BTO16_06540</name>
</gene>
<dbReference type="OrthoDB" id="673128at2"/>
<dbReference type="RefSeq" id="WP_105020824.1">
    <property type="nucleotide sequence ID" value="NZ_MSCM01000001.1"/>
</dbReference>
<evidence type="ECO:0000256" key="1">
    <source>
        <dbReference type="ARBA" id="ARBA00022553"/>
    </source>
</evidence>